<dbReference type="Pfam" id="PF00106">
    <property type="entry name" value="adh_short"/>
    <property type="match status" value="1"/>
</dbReference>
<gene>
    <name evidence="3" type="primary">TSC10_1</name>
    <name evidence="3" type="ORF">ETB97_004998</name>
</gene>
<keyword evidence="2" id="KW-1133">Transmembrane helix</keyword>
<feature type="transmembrane region" description="Helical" evidence="2">
    <location>
        <begin position="196"/>
        <end position="215"/>
    </location>
</feature>
<evidence type="ECO:0000313" key="4">
    <source>
        <dbReference type="Proteomes" id="UP000541154"/>
    </source>
</evidence>
<dbReference type="PANTHER" id="PTHR43550:SF3">
    <property type="entry name" value="3-KETODIHYDROSPHINGOSINE REDUCTASE"/>
    <property type="match status" value="1"/>
</dbReference>
<dbReference type="Gene3D" id="3.40.50.720">
    <property type="entry name" value="NAD(P)-binding Rossmann-like Domain"/>
    <property type="match status" value="1"/>
</dbReference>
<dbReference type="InterPro" id="IPR002347">
    <property type="entry name" value="SDR_fam"/>
</dbReference>
<sequence>MLTKPRCQPPHPRPNTGGTPQQVGFLADITPEAITSCMELNYYTTIFIVQCCLRIWLVAPQTPSPRHIILTSSTAAFLGLPGYIAYTPTKVAIRALTDTLRQELLLYGKDAYKVHCCFPGTFLSESFLQEQEHKSDLTKAIEGTDMSRSELELNMPTARQVAGKIIQGLELGKTYISVDFQTELLLNNMRGPSPRFWIVYDFVLGVFASLVWWIFRIWFDRKTIIYGEARKVRDNRV</sequence>
<dbReference type="GO" id="GO:0006666">
    <property type="term" value="P:3-keto-sphinganine metabolic process"/>
    <property type="evidence" value="ECO:0007669"/>
    <property type="project" value="TreeGrafter"/>
</dbReference>
<evidence type="ECO:0000256" key="2">
    <source>
        <dbReference type="SAM" id="Phobius"/>
    </source>
</evidence>
<keyword evidence="2" id="KW-0472">Membrane</keyword>
<comment type="caution">
    <text evidence="3">The sequence shown here is derived from an EMBL/GenBank/DDBJ whole genome shotgun (WGS) entry which is preliminary data.</text>
</comment>
<dbReference type="GO" id="GO:0030148">
    <property type="term" value="P:sphingolipid biosynthetic process"/>
    <property type="evidence" value="ECO:0007669"/>
    <property type="project" value="TreeGrafter"/>
</dbReference>
<proteinExistence type="predicted"/>
<dbReference type="InterPro" id="IPR036291">
    <property type="entry name" value="NAD(P)-bd_dom_sf"/>
</dbReference>
<dbReference type="SUPFAM" id="SSF51735">
    <property type="entry name" value="NAD(P)-binding Rossmann-fold domains"/>
    <property type="match status" value="1"/>
</dbReference>
<evidence type="ECO:0000256" key="1">
    <source>
        <dbReference type="SAM" id="MobiDB-lite"/>
    </source>
</evidence>
<dbReference type="EMBL" id="SPNV01000227">
    <property type="protein sequence ID" value="KAF5857999.1"/>
    <property type="molecule type" value="Genomic_DNA"/>
</dbReference>
<reference evidence="3 4" key="1">
    <citation type="submission" date="2019-04" db="EMBL/GenBank/DDBJ databases">
        <title>Aspergillus burnettii sp. nov., novel species from soil in southeast Queensland.</title>
        <authorList>
            <person name="Gilchrist C.L.M."/>
            <person name="Pitt J.I."/>
            <person name="Lange L."/>
            <person name="Lacey H.J."/>
            <person name="Vuong D."/>
            <person name="Midgley D.J."/>
            <person name="Greenfield P."/>
            <person name="Bradbury M."/>
            <person name="Lacey E."/>
            <person name="Busk P.K."/>
            <person name="Pilgaard B."/>
            <person name="Chooi Y.H."/>
            <person name="Piggott A.M."/>
        </authorList>
    </citation>
    <scope>NUCLEOTIDE SEQUENCE [LARGE SCALE GENOMIC DNA]</scope>
    <source>
        <strain evidence="3 4">FRR 5400</strain>
    </source>
</reference>
<dbReference type="Proteomes" id="UP000541154">
    <property type="component" value="Unassembled WGS sequence"/>
</dbReference>
<evidence type="ECO:0000313" key="3">
    <source>
        <dbReference type="EMBL" id="KAF5857999.1"/>
    </source>
</evidence>
<dbReference type="PANTHER" id="PTHR43550">
    <property type="entry name" value="3-KETODIHYDROSPHINGOSINE REDUCTASE"/>
    <property type="match status" value="1"/>
</dbReference>
<dbReference type="GO" id="GO:0047560">
    <property type="term" value="F:3-dehydrosphinganine reductase activity"/>
    <property type="evidence" value="ECO:0007669"/>
    <property type="project" value="TreeGrafter"/>
</dbReference>
<accession>A0A8H6E3H2</accession>
<organism evidence="3 4">
    <name type="scientific">Petromyces alliaceus</name>
    <name type="common">Aspergillus alliaceus</name>
    <dbReference type="NCBI Taxonomy" id="209559"/>
    <lineage>
        <taxon>Eukaryota</taxon>
        <taxon>Fungi</taxon>
        <taxon>Dikarya</taxon>
        <taxon>Ascomycota</taxon>
        <taxon>Pezizomycotina</taxon>
        <taxon>Eurotiomycetes</taxon>
        <taxon>Eurotiomycetidae</taxon>
        <taxon>Eurotiales</taxon>
        <taxon>Aspergillaceae</taxon>
        <taxon>Aspergillus</taxon>
        <taxon>Aspergillus subgen. Circumdati</taxon>
    </lineage>
</organism>
<keyword evidence="2" id="KW-0812">Transmembrane</keyword>
<keyword evidence="4" id="KW-1185">Reference proteome</keyword>
<dbReference type="GO" id="GO:0005789">
    <property type="term" value="C:endoplasmic reticulum membrane"/>
    <property type="evidence" value="ECO:0007669"/>
    <property type="project" value="TreeGrafter"/>
</dbReference>
<dbReference type="AlphaFoldDB" id="A0A8H6E3H2"/>
<feature type="region of interest" description="Disordered" evidence="1">
    <location>
        <begin position="1"/>
        <end position="22"/>
    </location>
</feature>
<name>A0A8H6E3H2_PETAA</name>
<protein>
    <submittedName>
        <fullName evidence="3">3-dehydrosphinganine reductase</fullName>
    </submittedName>
</protein>